<gene>
    <name evidence="1" type="ORF">TK0001_5133</name>
</gene>
<name>A0A2N9AWQ5_METEX</name>
<evidence type="ECO:0000313" key="2">
    <source>
        <dbReference type="Proteomes" id="UP000233769"/>
    </source>
</evidence>
<organism evidence="1 2">
    <name type="scientific">Methylorubrum extorquens</name>
    <name type="common">Methylobacterium dichloromethanicum</name>
    <name type="synonym">Methylobacterium extorquens</name>
    <dbReference type="NCBI Taxonomy" id="408"/>
    <lineage>
        <taxon>Bacteria</taxon>
        <taxon>Pseudomonadati</taxon>
        <taxon>Pseudomonadota</taxon>
        <taxon>Alphaproteobacteria</taxon>
        <taxon>Hyphomicrobiales</taxon>
        <taxon>Methylobacteriaceae</taxon>
        <taxon>Methylorubrum</taxon>
    </lineage>
</organism>
<proteinExistence type="predicted"/>
<dbReference type="AlphaFoldDB" id="A0A2N9AWQ5"/>
<sequence length="49" mass="5583">MKCIHNARAYLLPDESFRFSGKFLFTERSCGKNGNSIRSLVGFLTNSLR</sequence>
<dbReference type="Proteomes" id="UP000233769">
    <property type="component" value="Chromosome tk0001"/>
</dbReference>
<reference evidence="2" key="1">
    <citation type="submission" date="2017-10" db="EMBL/GenBank/DDBJ databases">
        <authorList>
            <person name="Regsiter A."/>
            <person name="William W."/>
        </authorList>
    </citation>
    <scope>NUCLEOTIDE SEQUENCE [LARGE SCALE GENOMIC DNA]</scope>
</reference>
<evidence type="ECO:0000313" key="1">
    <source>
        <dbReference type="EMBL" id="SOR31718.1"/>
    </source>
</evidence>
<dbReference type="EMBL" id="LT962688">
    <property type="protein sequence ID" value="SOR31718.1"/>
    <property type="molecule type" value="Genomic_DNA"/>
</dbReference>
<accession>A0A2N9AWQ5</accession>
<protein>
    <submittedName>
        <fullName evidence="1">Uncharacterized protein</fullName>
    </submittedName>
</protein>